<protein>
    <submittedName>
        <fullName evidence="5">LacI family DNA-binding transcriptional regulator</fullName>
    </submittedName>
</protein>
<dbReference type="Proteomes" id="UP001595828">
    <property type="component" value="Unassembled WGS sequence"/>
</dbReference>
<sequence length="377" mass="40653">MQSRGAFQVIFDAGIVHRLCYGLVMIKPDTAVRADLPVTLTDAQAIGRIVTSYDVAKFAGVSQSAVSRCFTPGKSVSERMRTKILRAANELGYQPNAIARMLITKRSNLIAVIVSNLSVNPDFTSILSQHMIERGLNLLFFTLDQDADADRAIEQLWQYRVDGVISAAELSIDQIRVLRERGIPLVFINRLYDVMGANSVGCDHAEGEGWLIEKLVAAGHSRFGIVAGPEASVVSRMRLRGAVDRLEALGCAAPQVVHSDFTYAGGRGAMRALCGGKKRPDAIVCANDLMAVGCIDEARLALSLKVPEDVSVVGFDGFAPGQWGGYRLTTVRQPVAAMARAAVDMLVARIEDPSMATEKRVFSGELIEGGSARSELA</sequence>
<dbReference type="SMART" id="SM00354">
    <property type="entry name" value="HTH_LACI"/>
    <property type="match status" value="1"/>
</dbReference>
<dbReference type="SUPFAM" id="SSF53822">
    <property type="entry name" value="Periplasmic binding protein-like I"/>
    <property type="match status" value="1"/>
</dbReference>
<keyword evidence="3" id="KW-0804">Transcription</keyword>
<dbReference type="InterPro" id="IPR046335">
    <property type="entry name" value="LacI/GalR-like_sensor"/>
</dbReference>
<evidence type="ECO:0000313" key="5">
    <source>
        <dbReference type="EMBL" id="MFC4295963.1"/>
    </source>
</evidence>
<evidence type="ECO:0000256" key="2">
    <source>
        <dbReference type="ARBA" id="ARBA00023125"/>
    </source>
</evidence>
<dbReference type="Pfam" id="PF00356">
    <property type="entry name" value="LacI"/>
    <property type="match status" value="1"/>
</dbReference>
<feature type="domain" description="HTH lacI-type" evidence="4">
    <location>
        <begin position="50"/>
        <end position="104"/>
    </location>
</feature>
<evidence type="ECO:0000256" key="3">
    <source>
        <dbReference type="ARBA" id="ARBA00023163"/>
    </source>
</evidence>
<dbReference type="Gene3D" id="1.10.260.40">
    <property type="entry name" value="lambda repressor-like DNA-binding domains"/>
    <property type="match status" value="1"/>
</dbReference>
<proteinExistence type="predicted"/>
<dbReference type="PANTHER" id="PTHR30146:SF109">
    <property type="entry name" value="HTH-TYPE TRANSCRIPTIONAL REGULATOR GALS"/>
    <property type="match status" value="1"/>
</dbReference>
<keyword evidence="6" id="KW-1185">Reference proteome</keyword>
<dbReference type="Pfam" id="PF13377">
    <property type="entry name" value="Peripla_BP_3"/>
    <property type="match status" value="1"/>
</dbReference>
<dbReference type="GO" id="GO:0003677">
    <property type="term" value="F:DNA binding"/>
    <property type="evidence" value="ECO:0007669"/>
    <property type="project" value="UniProtKB-KW"/>
</dbReference>
<evidence type="ECO:0000259" key="4">
    <source>
        <dbReference type="PROSITE" id="PS50932"/>
    </source>
</evidence>
<keyword evidence="1" id="KW-0805">Transcription regulation</keyword>
<reference evidence="6" key="1">
    <citation type="journal article" date="2019" name="Int. J. Syst. Evol. Microbiol.">
        <title>The Global Catalogue of Microorganisms (GCM) 10K type strain sequencing project: providing services to taxonomists for standard genome sequencing and annotation.</title>
        <authorList>
            <consortium name="The Broad Institute Genomics Platform"/>
            <consortium name="The Broad Institute Genome Sequencing Center for Infectious Disease"/>
            <person name="Wu L."/>
            <person name="Ma J."/>
        </authorList>
    </citation>
    <scope>NUCLEOTIDE SEQUENCE [LARGE SCALE GENOMIC DNA]</scope>
    <source>
        <strain evidence="6">CGMCC 1.12989</strain>
    </source>
</reference>
<dbReference type="EMBL" id="JBHSDR010000006">
    <property type="protein sequence ID" value="MFC4295963.1"/>
    <property type="molecule type" value="Genomic_DNA"/>
</dbReference>
<evidence type="ECO:0000256" key="1">
    <source>
        <dbReference type="ARBA" id="ARBA00023015"/>
    </source>
</evidence>
<comment type="caution">
    <text evidence="5">The sequence shown here is derived from an EMBL/GenBank/DDBJ whole genome shotgun (WGS) entry which is preliminary data.</text>
</comment>
<name>A0ABV8RRD0_9SPHN</name>
<dbReference type="SUPFAM" id="SSF47413">
    <property type="entry name" value="lambda repressor-like DNA-binding domains"/>
    <property type="match status" value="1"/>
</dbReference>
<evidence type="ECO:0000313" key="6">
    <source>
        <dbReference type="Proteomes" id="UP001595828"/>
    </source>
</evidence>
<dbReference type="CDD" id="cd06278">
    <property type="entry name" value="PBP1_LacI-like"/>
    <property type="match status" value="1"/>
</dbReference>
<accession>A0ABV8RRD0</accession>
<organism evidence="5 6">
    <name type="scientific">Novosphingobium tardum</name>
    <dbReference type="NCBI Taxonomy" id="1538021"/>
    <lineage>
        <taxon>Bacteria</taxon>
        <taxon>Pseudomonadati</taxon>
        <taxon>Pseudomonadota</taxon>
        <taxon>Alphaproteobacteria</taxon>
        <taxon>Sphingomonadales</taxon>
        <taxon>Sphingomonadaceae</taxon>
        <taxon>Novosphingobium</taxon>
    </lineage>
</organism>
<dbReference type="PANTHER" id="PTHR30146">
    <property type="entry name" value="LACI-RELATED TRANSCRIPTIONAL REPRESSOR"/>
    <property type="match status" value="1"/>
</dbReference>
<dbReference type="Gene3D" id="3.40.50.2300">
    <property type="match status" value="2"/>
</dbReference>
<dbReference type="InterPro" id="IPR028082">
    <property type="entry name" value="Peripla_BP_I"/>
</dbReference>
<dbReference type="InterPro" id="IPR000843">
    <property type="entry name" value="HTH_LacI"/>
</dbReference>
<dbReference type="InterPro" id="IPR010982">
    <property type="entry name" value="Lambda_DNA-bd_dom_sf"/>
</dbReference>
<keyword evidence="2 5" id="KW-0238">DNA-binding</keyword>
<gene>
    <name evidence="5" type="ORF">ACFO0A_12950</name>
</gene>
<dbReference type="CDD" id="cd01392">
    <property type="entry name" value="HTH_LacI"/>
    <property type="match status" value="1"/>
</dbReference>
<dbReference type="RefSeq" id="WP_379539418.1">
    <property type="nucleotide sequence ID" value="NZ_JBHSDR010000006.1"/>
</dbReference>
<dbReference type="PROSITE" id="PS50932">
    <property type="entry name" value="HTH_LACI_2"/>
    <property type="match status" value="1"/>
</dbReference>